<evidence type="ECO:0000313" key="2">
    <source>
        <dbReference type="EMBL" id="CUS03413.2"/>
    </source>
</evidence>
<dbReference type="SUPFAM" id="SSF52540">
    <property type="entry name" value="P-loop containing nucleoside triphosphate hydrolases"/>
    <property type="match status" value="1"/>
</dbReference>
<accession>A0A170PFW2</accession>
<dbReference type="Proteomes" id="UP000215027">
    <property type="component" value="Chromosome I"/>
</dbReference>
<evidence type="ECO:0000256" key="1">
    <source>
        <dbReference type="ARBA" id="ARBA00022679"/>
    </source>
</evidence>
<dbReference type="InterPro" id="IPR026634">
    <property type="entry name" value="TPST-like"/>
</dbReference>
<dbReference type="Pfam" id="PF13469">
    <property type="entry name" value="Sulfotransfer_3"/>
    <property type="match status" value="1"/>
</dbReference>
<dbReference type="PANTHER" id="PTHR12788:SF10">
    <property type="entry name" value="PROTEIN-TYROSINE SULFOTRANSFERASE"/>
    <property type="match status" value="1"/>
</dbReference>
<name>A0A170PFW2_9CHLR</name>
<dbReference type="AlphaFoldDB" id="A0A170PFW2"/>
<dbReference type="EMBL" id="LN890655">
    <property type="protein sequence ID" value="CUS03413.2"/>
    <property type="molecule type" value="Genomic_DNA"/>
</dbReference>
<dbReference type="RefSeq" id="WP_157912973.1">
    <property type="nucleotide sequence ID" value="NZ_LN890655.1"/>
</dbReference>
<evidence type="ECO:0000313" key="3">
    <source>
        <dbReference type="Proteomes" id="UP000215027"/>
    </source>
</evidence>
<gene>
    <name evidence="2" type="ORF">CFX0092_A1535</name>
</gene>
<keyword evidence="3" id="KW-1185">Reference proteome</keyword>
<dbReference type="KEGG" id="pbf:CFX0092_A1535"/>
<dbReference type="InterPro" id="IPR027417">
    <property type="entry name" value="P-loop_NTPase"/>
</dbReference>
<reference evidence="2" key="1">
    <citation type="submission" date="2016-01" db="EMBL/GenBank/DDBJ databases">
        <authorList>
            <person name="Mcilroy J.S."/>
            <person name="Karst M S."/>
            <person name="Albertsen M."/>
        </authorList>
    </citation>
    <scope>NUCLEOTIDE SEQUENCE</scope>
    <source>
        <strain evidence="2">Cfx-K</strain>
    </source>
</reference>
<protein>
    <submittedName>
        <fullName evidence="2">Sulfotransferase domain protein</fullName>
    </submittedName>
</protein>
<sequence length="364" mass="40518">MTPAHDNARPIFIVGYMHSGTTLLRKVIGHHPEVYSIRAETMFFDQLMHSLPGRFRNLADDAVHEAYVRFLIKKTTFDWPPMTAAEADLEPPQFQPDEELAARIVAETRGNRDYTAIFAHVFSAITAAAGKTRWLEKTPSHIFHVDAILAALPGARIIEMVRDPRDVLASKKVRKQSDWSGRYGETVGARMQLSRGYDPLRDSLGWRAAVRAGNEAAQGHPGAILRLRYEDLVTAPEEQARRLCDFLGLEFDPAMLAVGWSNTTAQGGSGQAGIDRRAVGKWAGKLSADVISLCQRINRAEMAGLGYALQAEPPGSRAKAPYWVARSGVDLVSHYYDLWRARGLDYVQGMARNSWRRAGHLAKR</sequence>
<dbReference type="OrthoDB" id="9804504at2"/>
<organism evidence="2 3">
    <name type="scientific">Candidatus Promineifilum breve</name>
    <dbReference type="NCBI Taxonomy" id="1806508"/>
    <lineage>
        <taxon>Bacteria</taxon>
        <taxon>Bacillati</taxon>
        <taxon>Chloroflexota</taxon>
        <taxon>Ardenticatenia</taxon>
        <taxon>Candidatus Promineifilales</taxon>
        <taxon>Candidatus Promineifilaceae</taxon>
        <taxon>Candidatus Promineifilum</taxon>
    </lineage>
</organism>
<dbReference type="Gene3D" id="3.40.50.300">
    <property type="entry name" value="P-loop containing nucleotide triphosphate hydrolases"/>
    <property type="match status" value="1"/>
</dbReference>
<dbReference type="GO" id="GO:0008476">
    <property type="term" value="F:protein-tyrosine sulfotransferase activity"/>
    <property type="evidence" value="ECO:0007669"/>
    <property type="project" value="InterPro"/>
</dbReference>
<keyword evidence="1" id="KW-0808">Transferase</keyword>
<proteinExistence type="predicted"/>
<dbReference type="PANTHER" id="PTHR12788">
    <property type="entry name" value="PROTEIN-TYROSINE SULFOTRANSFERASE 2"/>
    <property type="match status" value="1"/>
</dbReference>